<dbReference type="PANTHER" id="PTHR33154:SF33">
    <property type="entry name" value="TRANSCRIPTIONAL REPRESSOR SDPR"/>
    <property type="match status" value="1"/>
</dbReference>
<evidence type="ECO:0000256" key="3">
    <source>
        <dbReference type="ARBA" id="ARBA00023163"/>
    </source>
</evidence>
<keyword evidence="6" id="KW-1185">Reference proteome</keyword>
<dbReference type="Pfam" id="PF12840">
    <property type="entry name" value="HTH_20"/>
    <property type="match status" value="1"/>
</dbReference>
<dbReference type="InterPro" id="IPR011991">
    <property type="entry name" value="ArsR-like_HTH"/>
</dbReference>
<evidence type="ECO:0000259" key="4">
    <source>
        <dbReference type="SMART" id="SM00418"/>
    </source>
</evidence>
<keyword evidence="2" id="KW-0238">DNA-binding</keyword>
<keyword evidence="1" id="KW-0805">Transcription regulation</keyword>
<evidence type="ECO:0000256" key="2">
    <source>
        <dbReference type="ARBA" id="ARBA00023125"/>
    </source>
</evidence>
<dbReference type="SMART" id="SM00418">
    <property type="entry name" value="HTH_ARSR"/>
    <property type="match status" value="1"/>
</dbReference>
<protein>
    <submittedName>
        <fullName evidence="5">Helix-turn-helix domain-containing protein</fullName>
    </submittedName>
</protein>
<evidence type="ECO:0000256" key="1">
    <source>
        <dbReference type="ARBA" id="ARBA00023015"/>
    </source>
</evidence>
<dbReference type="InterPro" id="IPR051081">
    <property type="entry name" value="HTH_MetalResp_TranReg"/>
</dbReference>
<proteinExistence type="predicted"/>
<evidence type="ECO:0000313" key="6">
    <source>
        <dbReference type="Proteomes" id="UP001589647"/>
    </source>
</evidence>
<dbReference type="Gene3D" id="1.10.10.10">
    <property type="entry name" value="Winged helix-like DNA-binding domain superfamily/Winged helix DNA-binding domain"/>
    <property type="match status" value="1"/>
</dbReference>
<dbReference type="EMBL" id="JBHMEI010000095">
    <property type="protein sequence ID" value="MFB9209123.1"/>
    <property type="molecule type" value="Genomic_DNA"/>
</dbReference>
<comment type="caution">
    <text evidence="5">The sequence shown here is derived from an EMBL/GenBank/DDBJ whole genome shotgun (WGS) entry which is preliminary data.</text>
</comment>
<dbReference type="InterPro" id="IPR036388">
    <property type="entry name" value="WH-like_DNA-bd_sf"/>
</dbReference>
<dbReference type="InterPro" id="IPR036390">
    <property type="entry name" value="WH_DNA-bd_sf"/>
</dbReference>
<dbReference type="PANTHER" id="PTHR33154">
    <property type="entry name" value="TRANSCRIPTIONAL REGULATOR, ARSR FAMILY"/>
    <property type="match status" value="1"/>
</dbReference>
<name>A0ABV5IX29_9ACTN</name>
<feature type="domain" description="HTH arsR-type" evidence="4">
    <location>
        <begin position="9"/>
        <end position="103"/>
    </location>
</feature>
<dbReference type="CDD" id="cd00090">
    <property type="entry name" value="HTH_ARSR"/>
    <property type="match status" value="1"/>
</dbReference>
<dbReference type="InterPro" id="IPR001845">
    <property type="entry name" value="HTH_ArsR_DNA-bd_dom"/>
</dbReference>
<dbReference type="RefSeq" id="WP_189651841.1">
    <property type="nucleotide sequence ID" value="NZ_BMRC01000022.1"/>
</dbReference>
<sequence length="186" mass="21343">MTDPIADLATAKALANPVRQRILRELEIIDEATSTVLADRLGITTGGTSYNLRILAQHGLVEEVPDRGHGRERWWRLSRQSLRFPVLSRQSPELRAAIEKLNELWLAEDLETFARFQARRERLGVWSDAVPYSRGSIRLDLGELENFFEDYLALLKRYQRAPDETPRGARTVLTRFVAFPDPEEEA</sequence>
<keyword evidence="3" id="KW-0804">Transcription</keyword>
<reference evidence="5 6" key="1">
    <citation type="submission" date="2024-09" db="EMBL/GenBank/DDBJ databases">
        <authorList>
            <person name="Sun Q."/>
            <person name="Mori K."/>
        </authorList>
    </citation>
    <scope>NUCLEOTIDE SEQUENCE [LARGE SCALE GENOMIC DNA]</scope>
    <source>
        <strain evidence="5 6">CCM 3426</strain>
    </source>
</reference>
<evidence type="ECO:0000313" key="5">
    <source>
        <dbReference type="EMBL" id="MFB9209123.1"/>
    </source>
</evidence>
<dbReference type="Proteomes" id="UP001589647">
    <property type="component" value="Unassembled WGS sequence"/>
</dbReference>
<dbReference type="SUPFAM" id="SSF46785">
    <property type="entry name" value="Winged helix' DNA-binding domain"/>
    <property type="match status" value="1"/>
</dbReference>
<organism evidence="5 6">
    <name type="scientific">Nonomuraea spiralis</name>
    <dbReference type="NCBI Taxonomy" id="46182"/>
    <lineage>
        <taxon>Bacteria</taxon>
        <taxon>Bacillati</taxon>
        <taxon>Actinomycetota</taxon>
        <taxon>Actinomycetes</taxon>
        <taxon>Streptosporangiales</taxon>
        <taxon>Streptosporangiaceae</taxon>
        <taxon>Nonomuraea</taxon>
    </lineage>
</organism>
<gene>
    <name evidence="5" type="ORF">ACFFV7_48625</name>
</gene>
<accession>A0ABV5IX29</accession>